<comment type="subcellular location">
    <subcellularLocation>
        <location evidence="1">Cell membrane</location>
        <topology evidence="1">Multi-pass membrane protein</topology>
    </subcellularLocation>
</comment>
<evidence type="ECO:0000256" key="13">
    <source>
        <dbReference type="ARBA" id="ARBA00022958"/>
    </source>
</evidence>
<dbReference type="InterPro" id="IPR008250">
    <property type="entry name" value="ATPase_P-typ_transduc_dom_A_sf"/>
</dbReference>
<dbReference type="InterPro" id="IPR023299">
    <property type="entry name" value="ATPase_P-typ_cyto_dom_N"/>
</dbReference>
<keyword evidence="19" id="KW-0739">Sodium transport</keyword>
<dbReference type="Gene3D" id="2.70.150.10">
    <property type="entry name" value="Calcium-transporting ATPase, cytoplasmic transduction domain A"/>
    <property type="match status" value="1"/>
</dbReference>
<feature type="transmembrane region" description="Helical" evidence="22">
    <location>
        <begin position="985"/>
        <end position="1008"/>
    </location>
</feature>
<dbReference type="FunFam" id="1.20.1110.10:FF:000095">
    <property type="entry name" value="Sodium/potassium-transporting ATPase subunit alpha-1"/>
    <property type="match status" value="2"/>
</dbReference>
<dbReference type="SFLD" id="SFLDF00027">
    <property type="entry name" value="p-type_atpase"/>
    <property type="match status" value="1"/>
</dbReference>
<keyword evidence="14" id="KW-1278">Translocase</keyword>
<dbReference type="GO" id="GO:0006883">
    <property type="term" value="P:intracellular sodium ion homeostasis"/>
    <property type="evidence" value="ECO:0007669"/>
    <property type="project" value="TreeGrafter"/>
</dbReference>
<evidence type="ECO:0000256" key="17">
    <source>
        <dbReference type="ARBA" id="ARBA00023065"/>
    </source>
</evidence>
<evidence type="ECO:0000256" key="10">
    <source>
        <dbReference type="ARBA" id="ARBA00022741"/>
    </source>
</evidence>
<evidence type="ECO:0000256" key="21">
    <source>
        <dbReference type="SAM" id="MobiDB-lite"/>
    </source>
</evidence>
<evidence type="ECO:0000256" key="14">
    <source>
        <dbReference type="ARBA" id="ARBA00022967"/>
    </source>
</evidence>
<organism evidence="24 25">
    <name type="scientific">Cricetulus griseus</name>
    <name type="common">Chinese hamster</name>
    <name type="synonym">Cricetulus barabensis griseus</name>
    <dbReference type="NCBI Taxonomy" id="10029"/>
    <lineage>
        <taxon>Eukaryota</taxon>
        <taxon>Metazoa</taxon>
        <taxon>Chordata</taxon>
        <taxon>Craniata</taxon>
        <taxon>Vertebrata</taxon>
        <taxon>Euteleostomi</taxon>
        <taxon>Mammalia</taxon>
        <taxon>Eutheria</taxon>
        <taxon>Euarchontoglires</taxon>
        <taxon>Glires</taxon>
        <taxon>Rodentia</taxon>
        <taxon>Myomorpha</taxon>
        <taxon>Muroidea</taxon>
        <taxon>Cricetidae</taxon>
        <taxon>Cricetinae</taxon>
        <taxon>Cricetulus</taxon>
    </lineage>
</organism>
<dbReference type="Proteomes" id="UP001108280">
    <property type="component" value="Chromosome 9"/>
</dbReference>
<keyword evidence="16" id="KW-0915">Sodium</keyword>
<feature type="transmembrane region" description="Helical" evidence="22">
    <location>
        <begin position="1089"/>
        <end position="1106"/>
    </location>
</feature>
<dbReference type="RefSeq" id="XP_035304995.1">
    <property type="nucleotide sequence ID" value="XM_035449104.1"/>
</dbReference>
<feature type="transmembrane region" description="Helical" evidence="22">
    <location>
        <begin position="232"/>
        <end position="254"/>
    </location>
</feature>
<dbReference type="InterPro" id="IPR001757">
    <property type="entry name" value="P_typ_ATPase"/>
</dbReference>
<keyword evidence="15 22" id="KW-1133">Transmembrane helix</keyword>
<keyword evidence="6" id="KW-0597">Phosphoprotein</keyword>
<proteinExistence type="inferred from homology"/>
<keyword evidence="5" id="KW-0633">Potassium transport</keyword>
<dbReference type="SUPFAM" id="SSF81665">
    <property type="entry name" value="Calcium ATPase, transmembrane domain M"/>
    <property type="match status" value="1"/>
</dbReference>
<dbReference type="InterPro" id="IPR036412">
    <property type="entry name" value="HAD-like_sf"/>
</dbReference>
<feature type="transmembrane region" description="Helical" evidence="22">
    <location>
        <begin position="1049"/>
        <end position="1068"/>
    </location>
</feature>
<evidence type="ECO:0000256" key="22">
    <source>
        <dbReference type="SAM" id="Phobius"/>
    </source>
</evidence>
<feature type="transmembrane region" description="Helical" evidence="22">
    <location>
        <begin position="457"/>
        <end position="480"/>
    </location>
</feature>
<feature type="region of interest" description="Disordered" evidence="21">
    <location>
        <begin position="67"/>
        <end position="110"/>
    </location>
</feature>
<evidence type="ECO:0000313" key="25">
    <source>
        <dbReference type="RefSeq" id="XP_035304995.1"/>
    </source>
</evidence>
<feature type="transmembrane region" description="Helical" evidence="22">
    <location>
        <begin position="427"/>
        <end position="451"/>
    </location>
</feature>
<evidence type="ECO:0000256" key="9">
    <source>
        <dbReference type="ARBA" id="ARBA00022723"/>
    </source>
</evidence>
<reference evidence="24" key="1">
    <citation type="journal article" date="2018" name="Biotechnol. Bioeng.">
        <title>A reference genome of the Chinese hamster based on a hybrid assembly strategy.</title>
        <authorList>
            <person name="Rupp O."/>
            <person name="MacDonald M.L."/>
            <person name="Li S."/>
            <person name="Dhiman H."/>
            <person name="Polson S."/>
            <person name="Griep S."/>
            <person name="Heffner K."/>
            <person name="Hernandez I."/>
            <person name="Brinkrolf K."/>
            <person name="Jadhav V."/>
            <person name="Samoudi M."/>
            <person name="Hao H."/>
            <person name="Kingham B."/>
            <person name="Goesmann A."/>
            <person name="Betenbaugh M.J."/>
            <person name="Lewis N.E."/>
            <person name="Borth N."/>
            <person name="Lee K.H."/>
        </authorList>
    </citation>
    <scope>NUCLEOTIDE SEQUENCE [LARGE SCALE GENOMIC DNA]</scope>
    <source>
        <strain evidence="24">17A/GY</strain>
    </source>
</reference>
<accession>A0A9J7H624</accession>
<dbReference type="PRINTS" id="PR00121">
    <property type="entry name" value="NAKATPASE"/>
</dbReference>
<dbReference type="InterPro" id="IPR023214">
    <property type="entry name" value="HAD_sf"/>
</dbReference>
<keyword evidence="13" id="KW-0630">Potassium</keyword>
<dbReference type="Pfam" id="PF13246">
    <property type="entry name" value="Cation_ATPase"/>
    <property type="match status" value="1"/>
</dbReference>
<evidence type="ECO:0000256" key="18">
    <source>
        <dbReference type="ARBA" id="ARBA00023136"/>
    </source>
</evidence>
<dbReference type="EC" id="7.2.2.13" evidence="20"/>
<dbReference type="PRINTS" id="PR00119">
    <property type="entry name" value="CATATPASE"/>
</dbReference>
<feature type="transmembrane region" description="Helical" evidence="22">
    <location>
        <begin position="266"/>
        <end position="285"/>
    </location>
</feature>
<dbReference type="SFLD" id="SFLDS00003">
    <property type="entry name" value="Haloacid_Dehalogenase"/>
    <property type="match status" value="1"/>
</dbReference>
<dbReference type="FunFam" id="2.70.150.10:FF:000106">
    <property type="entry name" value="Sodium/potassium-transporting ATPase subunit alpha"/>
    <property type="match status" value="1"/>
</dbReference>
<evidence type="ECO:0000256" key="11">
    <source>
        <dbReference type="ARBA" id="ARBA00022840"/>
    </source>
</evidence>
<dbReference type="GeneID" id="100758209"/>
<feature type="domain" description="Cation-transporting P-type ATPase N-terminal" evidence="23">
    <location>
        <begin position="178"/>
        <end position="252"/>
    </location>
</feature>
<keyword evidence="11" id="KW-0067">ATP-binding</keyword>
<dbReference type="SUPFAM" id="SSF56784">
    <property type="entry name" value="HAD-like"/>
    <property type="match status" value="1"/>
</dbReference>
<evidence type="ECO:0000256" key="12">
    <source>
        <dbReference type="ARBA" id="ARBA00022842"/>
    </source>
</evidence>
<dbReference type="SUPFAM" id="SSF81660">
    <property type="entry name" value="Metal cation-transporting ATPase, ATP-binding domain N"/>
    <property type="match status" value="1"/>
</dbReference>
<feature type="region of interest" description="Disordered" evidence="21">
    <location>
        <begin position="126"/>
        <end position="174"/>
    </location>
</feature>
<dbReference type="Gene3D" id="3.40.50.1000">
    <property type="entry name" value="HAD superfamily/HAD-like"/>
    <property type="match status" value="1"/>
</dbReference>
<dbReference type="NCBIfam" id="TIGR01106">
    <property type="entry name" value="ATPase-IIC_X-K"/>
    <property type="match status" value="1"/>
</dbReference>
<dbReference type="AlphaFoldDB" id="A0A9J7H624"/>
<keyword evidence="7" id="KW-0740">Sodium/potassium transport</keyword>
<dbReference type="InterPro" id="IPR059000">
    <property type="entry name" value="ATPase_P-type_domA"/>
</dbReference>
<keyword evidence="24" id="KW-1185">Reference proteome</keyword>
<dbReference type="GO" id="GO:0046872">
    <property type="term" value="F:metal ion binding"/>
    <property type="evidence" value="ECO:0007669"/>
    <property type="project" value="UniProtKB-KW"/>
</dbReference>
<dbReference type="InterPro" id="IPR004014">
    <property type="entry name" value="ATPase_P-typ_cation-transptr_N"/>
</dbReference>
<dbReference type="InterPro" id="IPR018303">
    <property type="entry name" value="ATPase_P-typ_P_site"/>
</dbReference>
<evidence type="ECO:0000256" key="4">
    <source>
        <dbReference type="ARBA" id="ARBA00022475"/>
    </source>
</evidence>
<name>A0A9J7H624_CRIGR</name>
<dbReference type="CTD" id="478"/>
<dbReference type="InterPro" id="IPR050510">
    <property type="entry name" value="Cation_transp_ATPase_P-type"/>
</dbReference>
<dbReference type="InterPro" id="IPR044492">
    <property type="entry name" value="P_typ_ATPase_HD_dom"/>
</dbReference>
<dbReference type="GO" id="GO:0005524">
    <property type="term" value="F:ATP binding"/>
    <property type="evidence" value="ECO:0007669"/>
    <property type="project" value="UniProtKB-KW"/>
</dbReference>
<dbReference type="InterPro" id="IPR023298">
    <property type="entry name" value="ATPase_P-typ_TM_dom_sf"/>
</dbReference>
<dbReference type="GO" id="GO:1990573">
    <property type="term" value="P:potassium ion import across plasma membrane"/>
    <property type="evidence" value="ECO:0007669"/>
    <property type="project" value="TreeGrafter"/>
</dbReference>
<feature type="compositionally biased region" description="Low complexity" evidence="21">
    <location>
        <begin position="85"/>
        <end position="99"/>
    </location>
</feature>
<comment type="similarity">
    <text evidence="2">Belongs to the cation transport ATPase (P-type) (TC 3.A.3) family. Type IIC subfamily.</text>
</comment>
<dbReference type="FunFam" id="3.40.1110.10:FF:000001">
    <property type="entry name" value="Sodium/potassium-transporting ATPase subunit alpha"/>
    <property type="match status" value="1"/>
</dbReference>
<dbReference type="KEGG" id="cge:100758209"/>
<keyword evidence="9" id="KW-0479">Metal-binding</keyword>
<keyword evidence="3" id="KW-0813">Transport</keyword>
<evidence type="ECO:0000256" key="16">
    <source>
        <dbReference type="ARBA" id="ARBA00023053"/>
    </source>
</evidence>
<dbReference type="InterPro" id="IPR005775">
    <property type="entry name" value="P-type_ATPase_IIC"/>
</dbReference>
<evidence type="ECO:0000259" key="23">
    <source>
        <dbReference type="SMART" id="SM00831"/>
    </source>
</evidence>
<sequence length="1159" mass="127100">MCDGAKRRSLLVLRHFRIVTVALWRCSGREGCVLFVDSPPTRVLSLWLEDGGAVRAGGGPGRRSLCAVGPTTDRRTLPPRRGRCRGPPARATAAGLAPGQTPASPVHPSLGFPGFQGYGSSLYSKVIPGSGGRQQSGGSDSYRVATSQDKKDDKSSPKKSKAKERRDLDDLKKEVAMTEHKMSVEEVCRKYNTDCVQGLTHSKAQEILARDGPNALTPPPTTPEWVKFCRQLFGGFSILLWIGAILCFLAYGIQAGTEDDPSRDNLYLGIVLAAVVIITGCFSYYQEAKSSKIMESFKNMVPQQALVIREGEKMQVNAEEVVVGDLVEIKGGDRVPADLRIISAHGCKVDNSSLTGESEPQTRSPDCTHDNPLETRNITFFSTNCVEGTARGVVVATGDRTVMGRIATLASGLEVGKTPIAIEIEHFIQLITGVAVFLGVSFFILSLILGYTWLEAVIFLIGIIVANVPEGLLATVTVCLTLTAKRMARKNCLVKNLEAVETLGSTSTICSDKTGTLTQNRMTVAHMWFDNQIHEADTTEDQSGTSFDKSSHTWVALSHIAGLCNRAVFKGGQDNIPVLKRDVAGDASESALLKCIELSSGSVKLMRERNKKVAEIPFNSTNKYQLSIHETEDPNDNRYLLVMKGAPERILDRCATILLQGKEQPLDEEMKEAFQNAYLELGGLGERVLGFCHYYLPEEQFPKGFAFDCDDVNFTTDNLCFVGLMSMIDPPRAAVPDAVGKCRSAGIKVIMVTGDHPITAKAIAKGVGIISEGNETVEDIAARLNIPVSQVNPRDAKACVIHGTDLKDFTSEQIDEILQNHTEIVFARTSPQQKLIIVEGCQRQGAIVAVTGDGVNDSPALKKADIGVAMGIAGSDVSKQAADMILLDDNFASIVTGVEEGRLIFDNLKKSIAYTLTSNIPEITPFLLFIMANIPLPLGTITILCIDLGTDMVPAISLAYEAAESDIMKRQPRNPRTDKLVNERLISMAYGQIGMIQALGGFFSYFVILAENGFLPGNLVGIRLNWDDRTVNDLEDSYGQQWTYEQRKVVEFTCHTAFFVSIVVVQWADLIICKTRRNSVFQQGMKNKILIFGLFEETALAAFLSYCPGMDVALRMYPLKPSWWFCAFPYSFLIFVYDEIRKLILRRNPGGWVEKETYY</sequence>
<feature type="compositionally biased region" description="Basic and acidic residues" evidence="21">
    <location>
        <begin position="164"/>
        <end position="174"/>
    </location>
</feature>
<keyword evidence="4" id="KW-1003">Cell membrane</keyword>
<dbReference type="GO" id="GO:0016887">
    <property type="term" value="F:ATP hydrolysis activity"/>
    <property type="evidence" value="ECO:0007669"/>
    <property type="project" value="InterPro"/>
</dbReference>
<dbReference type="Gene3D" id="3.40.1110.10">
    <property type="entry name" value="Calcium-transporting ATPase, cytoplasmic domain N"/>
    <property type="match status" value="1"/>
</dbReference>
<dbReference type="Pfam" id="PF00689">
    <property type="entry name" value="Cation_ATPase_C"/>
    <property type="match status" value="1"/>
</dbReference>
<evidence type="ECO:0000256" key="19">
    <source>
        <dbReference type="ARBA" id="ARBA00023201"/>
    </source>
</evidence>
<dbReference type="SUPFAM" id="SSF81653">
    <property type="entry name" value="Calcium ATPase, transduction domain A"/>
    <property type="match status" value="1"/>
</dbReference>
<dbReference type="PROSITE" id="PS00154">
    <property type="entry name" value="ATPASE_E1_E2"/>
    <property type="match status" value="1"/>
</dbReference>
<keyword evidence="12" id="KW-0460">Magnesium</keyword>
<dbReference type="Pfam" id="PF00690">
    <property type="entry name" value="Cation_ATPase_N"/>
    <property type="match status" value="1"/>
</dbReference>
<feature type="transmembrane region" description="Helical" evidence="22">
    <location>
        <begin position="1121"/>
        <end position="1137"/>
    </location>
</feature>
<dbReference type="FunFam" id="3.40.50.1000:FF:000004">
    <property type="entry name" value="Sodium/potassium-transporting ATPase subunit alpha"/>
    <property type="match status" value="1"/>
</dbReference>
<evidence type="ECO:0000256" key="5">
    <source>
        <dbReference type="ARBA" id="ARBA00022538"/>
    </source>
</evidence>
<dbReference type="NCBIfam" id="TIGR01494">
    <property type="entry name" value="ATPase_P-type"/>
    <property type="match status" value="2"/>
</dbReference>
<dbReference type="PANTHER" id="PTHR43294:SF15">
    <property type="entry name" value="SODIUM_POTASSIUM-TRANSPORTING ATPASE SUBUNIT ALPHA-3"/>
    <property type="match status" value="1"/>
</dbReference>
<evidence type="ECO:0000256" key="2">
    <source>
        <dbReference type="ARBA" id="ARBA00006934"/>
    </source>
</evidence>
<dbReference type="Pfam" id="PF00122">
    <property type="entry name" value="E1-E2_ATPase"/>
    <property type="match status" value="1"/>
</dbReference>
<dbReference type="CDD" id="cd02608">
    <property type="entry name" value="P-type_ATPase_Na-K_like"/>
    <property type="match status" value="1"/>
</dbReference>
<protein>
    <recommendedName>
        <fullName evidence="20">Na(+)/K(+)-exchanging ATPase</fullName>
        <ecNumber evidence="20">7.2.2.13</ecNumber>
    </recommendedName>
</protein>
<evidence type="ECO:0000256" key="15">
    <source>
        <dbReference type="ARBA" id="ARBA00022989"/>
    </source>
</evidence>
<evidence type="ECO:0000256" key="1">
    <source>
        <dbReference type="ARBA" id="ARBA00004651"/>
    </source>
</evidence>
<dbReference type="GO" id="GO:0005391">
    <property type="term" value="F:P-type sodium:potassium-exchanging transporter activity"/>
    <property type="evidence" value="ECO:0007669"/>
    <property type="project" value="UniProtKB-EC"/>
</dbReference>
<dbReference type="GO" id="GO:1902600">
    <property type="term" value="P:proton transmembrane transport"/>
    <property type="evidence" value="ECO:0007669"/>
    <property type="project" value="TreeGrafter"/>
</dbReference>
<gene>
    <name evidence="25" type="primary">Atp1a3</name>
</gene>
<dbReference type="SMART" id="SM00831">
    <property type="entry name" value="Cation_ATPase_N"/>
    <property type="match status" value="1"/>
</dbReference>
<keyword evidence="18 22" id="KW-0472">Membrane</keyword>
<evidence type="ECO:0000256" key="6">
    <source>
        <dbReference type="ARBA" id="ARBA00022553"/>
    </source>
</evidence>
<keyword evidence="8 22" id="KW-0812">Transmembrane</keyword>
<evidence type="ECO:0000256" key="7">
    <source>
        <dbReference type="ARBA" id="ARBA00022607"/>
    </source>
</evidence>
<reference evidence="25" key="3">
    <citation type="submission" date="2025-08" db="UniProtKB">
        <authorList>
            <consortium name="RefSeq"/>
        </authorList>
    </citation>
    <scope>IDENTIFICATION</scope>
    <source>
        <strain evidence="25">17A/GY</strain>
        <tissue evidence="25">Liver</tissue>
    </source>
</reference>
<dbReference type="OrthoDB" id="3352408at2759"/>
<dbReference type="GO" id="GO:0030007">
    <property type="term" value="P:intracellular potassium ion homeostasis"/>
    <property type="evidence" value="ECO:0007669"/>
    <property type="project" value="TreeGrafter"/>
</dbReference>
<dbReference type="Gene3D" id="1.20.1110.10">
    <property type="entry name" value="Calcium-transporting ATPase, transmembrane domain"/>
    <property type="match status" value="1"/>
</dbReference>
<dbReference type="SFLD" id="SFLDG00002">
    <property type="entry name" value="C1.7:_P-type_atpase_like"/>
    <property type="match status" value="1"/>
</dbReference>
<evidence type="ECO:0000256" key="20">
    <source>
        <dbReference type="ARBA" id="ARBA00039096"/>
    </source>
</evidence>
<keyword evidence="17" id="KW-0406">Ion transport</keyword>
<dbReference type="PANTHER" id="PTHR43294">
    <property type="entry name" value="SODIUM/POTASSIUM-TRANSPORTING ATPASE SUBUNIT ALPHA"/>
    <property type="match status" value="1"/>
</dbReference>
<keyword evidence="10" id="KW-0547">Nucleotide-binding</keyword>
<dbReference type="InterPro" id="IPR006068">
    <property type="entry name" value="ATPase_P-typ_cation-transptr_C"/>
</dbReference>
<evidence type="ECO:0000313" key="24">
    <source>
        <dbReference type="Proteomes" id="UP001108280"/>
    </source>
</evidence>
<dbReference type="GO" id="GO:0036376">
    <property type="term" value="P:sodium ion export across plasma membrane"/>
    <property type="evidence" value="ECO:0007669"/>
    <property type="project" value="TreeGrafter"/>
</dbReference>
<reference evidence="24" key="2">
    <citation type="journal article" date="2020" name="Biotechnol. Bioeng.">
        <title>Chromosome-scale scaffolds for the Chinese hamster reference genome assembly to facilitate the study of the CHO epigenome.</title>
        <authorList>
            <person name="Hilliard W."/>
            <person name="MacDonald M."/>
            <person name="Lee K.H."/>
        </authorList>
    </citation>
    <scope>NUCLEOTIDE SEQUENCE [LARGE SCALE GENOMIC DNA]</scope>
    <source>
        <strain evidence="24">17A/GY</strain>
    </source>
</reference>
<dbReference type="GO" id="GO:0005886">
    <property type="term" value="C:plasma membrane"/>
    <property type="evidence" value="ECO:0007669"/>
    <property type="project" value="UniProtKB-SubCell"/>
</dbReference>
<evidence type="ECO:0000256" key="8">
    <source>
        <dbReference type="ARBA" id="ARBA00022692"/>
    </source>
</evidence>
<evidence type="ECO:0000256" key="3">
    <source>
        <dbReference type="ARBA" id="ARBA00022448"/>
    </source>
</evidence>